<dbReference type="InterPro" id="IPR052808">
    <property type="entry name" value="GPCR_Mth-like"/>
</dbReference>
<feature type="transmembrane region" description="Helical" evidence="5">
    <location>
        <begin position="331"/>
        <end position="348"/>
    </location>
</feature>
<name>A0ABP1P9S8_XYLVO</name>
<dbReference type="CDD" id="cd15039">
    <property type="entry name" value="7tmB3_Methuselah-like"/>
    <property type="match status" value="1"/>
</dbReference>
<keyword evidence="4 5" id="KW-0472">Membrane</keyword>
<dbReference type="EMBL" id="CAXAJV020001300">
    <property type="protein sequence ID" value="CAL7950006.1"/>
    <property type="molecule type" value="Genomic_DNA"/>
</dbReference>
<evidence type="ECO:0000256" key="1">
    <source>
        <dbReference type="ARBA" id="ARBA00004141"/>
    </source>
</evidence>
<keyword evidence="9" id="KW-1185">Reference proteome</keyword>
<feature type="chain" id="PRO_5047283837" description="G-protein coupled receptors family 2 profile 2 domain-containing protein" evidence="6">
    <location>
        <begin position="31"/>
        <end position="439"/>
    </location>
</feature>
<dbReference type="PANTHER" id="PTHR46953">
    <property type="entry name" value="G-PROTEIN COUPLED RECEPTOR MTH-LIKE 1-RELATED"/>
    <property type="match status" value="1"/>
</dbReference>
<evidence type="ECO:0000256" key="2">
    <source>
        <dbReference type="ARBA" id="ARBA00022692"/>
    </source>
</evidence>
<evidence type="ECO:0000313" key="9">
    <source>
        <dbReference type="Proteomes" id="UP001642520"/>
    </source>
</evidence>
<evidence type="ECO:0000256" key="5">
    <source>
        <dbReference type="SAM" id="Phobius"/>
    </source>
</evidence>
<accession>A0ABP1P9S8</accession>
<comment type="subcellular location">
    <subcellularLocation>
        <location evidence="1">Membrane</location>
        <topology evidence="1">Multi-pass membrane protein</topology>
    </subcellularLocation>
</comment>
<evidence type="ECO:0000256" key="6">
    <source>
        <dbReference type="SAM" id="SignalP"/>
    </source>
</evidence>
<dbReference type="Pfam" id="PF00002">
    <property type="entry name" value="7tm_2"/>
    <property type="match status" value="1"/>
</dbReference>
<feature type="transmembrane region" description="Helical" evidence="5">
    <location>
        <begin position="195"/>
        <end position="219"/>
    </location>
</feature>
<feature type="transmembrane region" description="Helical" evidence="5">
    <location>
        <begin position="289"/>
        <end position="310"/>
    </location>
</feature>
<feature type="domain" description="G-protein coupled receptors family 2 profile 2" evidence="7">
    <location>
        <begin position="131"/>
        <end position="383"/>
    </location>
</feature>
<comment type="caution">
    <text evidence="8">The sequence shown here is derived from an EMBL/GenBank/DDBJ whole genome shotgun (WGS) entry which is preliminary data.</text>
</comment>
<sequence length="439" mass="50392">MIHSRHSGMLPSKGLLWITILTCMISSSWAFDIHCCPDGMIWLHGINCSDDTKVRLECEFGGYLVDPDILENDKFVVVEKYGEPWLQFVTANHIKIPKDSFCVANRENGSSPVAMVCFNAQEVTTDSITWKNTLFTTLGIISVVFLIATLAVYVLLPELREIQDKAMMAAVTSLTVSYIILSIQNLRHHKEEDDIAICLTLAFILYFAFMSVFFWLNIVSFNIWRTVWFKQFTIADKTLFNIYCMVGWGGPTCFLIVTLITHHIEGTHLKPGFGLETCWFHGPVETWAYFYGPIAILLTLNTIYLGLTSWRLWHEYRDCNGSNLRALRFKCLLYVKLIFVMGITWIFEVLSFADPTKNDLWIPTDILNSLQGLIIFLLLVAMRKRVRKLLAKKRPCGISFPKSWTAYEDEECEEGECLHKFKMWAVLDSLVVTSHIVTK</sequence>
<protein>
    <recommendedName>
        <fullName evidence="7">G-protein coupled receptors family 2 profile 2 domain-containing protein</fullName>
    </recommendedName>
</protein>
<feature type="transmembrane region" description="Helical" evidence="5">
    <location>
        <begin position="360"/>
        <end position="382"/>
    </location>
</feature>
<reference evidence="8 9" key="1">
    <citation type="submission" date="2024-08" db="EMBL/GenBank/DDBJ databases">
        <authorList>
            <person name="Will J Nash"/>
            <person name="Angela Man"/>
            <person name="Seanna McTaggart"/>
            <person name="Kendall Baker"/>
            <person name="Tom Barker"/>
            <person name="Leah Catchpole"/>
            <person name="Alex Durrant"/>
            <person name="Karim Gharbi"/>
            <person name="Naomi Irish"/>
            <person name="Gemy Kaithakottil"/>
            <person name="Debby Ku"/>
            <person name="Aaliyah Providence"/>
            <person name="Felix Shaw"/>
            <person name="David Swarbreck"/>
            <person name="Chris Watkins"/>
            <person name="Ann M. McCartney"/>
            <person name="Giulio Formenti"/>
            <person name="Alice Mouton"/>
            <person name="Noel Vella"/>
            <person name="Bjorn M von Reumont"/>
            <person name="Adriana Vella"/>
            <person name="Wilfried Haerty"/>
        </authorList>
    </citation>
    <scope>NUCLEOTIDE SEQUENCE [LARGE SCALE GENOMIC DNA]</scope>
</reference>
<keyword evidence="2 5" id="KW-0812">Transmembrane</keyword>
<evidence type="ECO:0000313" key="8">
    <source>
        <dbReference type="EMBL" id="CAL7950006.1"/>
    </source>
</evidence>
<evidence type="ECO:0000259" key="7">
    <source>
        <dbReference type="PROSITE" id="PS50261"/>
    </source>
</evidence>
<evidence type="ECO:0000256" key="4">
    <source>
        <dbReference type="ARBA" id="ARBA00023136"/>
    </source>
</evidence>
<keyword evidence="6" id="KW-0732">Signal</keyword>
<dbReference type="Proteomes" id="UP001642520">
    <property type="component" value="Unassembled WGS sequence"/>
</dbReference>
<feature type="transmembrane region" description="Helical" evidence="5">
    <location>
        <begin position="240"/>
        <end position="264"/>
    </location>
</feature>
<organism evidence="8 9">
    <name type="scientific">Xylocopa violacea</name>
    <name type="common">Violet carpenter bee</name>
    <name type="synonym">Apis violacea</name>
    <dbReference type="NCBI Taxonomy" id="135666"/>
    <lineage>
        <taxon>Eukaryota</taxon>
        <taxon>Metazoa</taxon>
        <taxon>Ecdysozoa</taxon>
        <taxon>Arthropoda</taxon>
        <taxon>Hexapoda</taxon>
        <taxon>Insecta</taxon>
        <taxon>Pterygota</taxon>
        <taxon>Neoptera</taxon>
        <taxon>Endopterygota</taxon>
        <taxon>Hymenoptera</taxon>
        <taxon>Apocrita</taxon>
        <taxon>Aculeata</taxon>
        <taxon>Apoidea</taxon>
        <taxon>Anthophila</taxon>
        <taxon>Apidae</taxon>
        <taxon>Xylocopa</taxon>
        <taxon>Xylocopa</taxon>
    </lineage>
</organism>
<feature type="transmembrane region" description="Helical" evidence="5">
    <location>
        <begin position="166"/>
        <end position="183"/>
    </location>
</feature>
<feature type="signal peptide" evidence="6">
    <location>
        <begin position="1"/>
        <end position="30"/>
    </location>
</feature>
<evidence type="ECO:0000256" key="3">
    <source>
        <dbReference type="ARBA" id="ARBA00022989"/>
    </source>
</evidence>
<dbReference type="InterPro" id="IPR000832">
    <property type="entry name" value="GPCR_2_secretin-like"/>
</dbReference>
<keyword evidence="3 5" id="KW-1133">Transmembrane helix</keyword>
<feature type="transmembrane region" description="Helical" evidence="5">
    <location>
        <begin position="134"/>
        <end position="154"/>
    </location>
</feature>
<proteinExistence type="predicted"/>
<dbReference type="Gene3D" id="1.20.1070.10">
    <property type="entry name" value="Rhodopsin 7-helix transmembrane proteins"/>
    <property type="match status" value="1"/>
</dbReference>
<gene>
    <name evidence="8" type="ORF">XYLVIOL_LOCUS9713</name>
</gene>
<dbReference type="PROSITE" id="PS50261">
    <property type="entry name" value="G_PROTEIN_RECEP_F2_4"/>
    <property type="match status" value="1"/>
</dbReference>
<dbReference type="InterPro" id="IPR017981">
    <property type="entry name" value="GPCR_2-like_7TM"/>
</dbReference>
<dbReference type="PANTHER" id="PTHR46953:SF1">
    <property type="entry name" value="G-PROTEIN COUPLED RECEPTOR MTH-LIKE 1-RELATED"/>
    <property type="match status" value="1"/>
</dbReference>